<gene>
    <name evidence="8" type="ORF">MNBD_GAMMA22-2808</name>
</gene>
<dbReference type="NCBIfam" id="TIGR01352">
    <property type="entry name" value="tonB_Cterm"/>
    <property type="match status" value="1"/>
</dbReference>
<dbReference type="PROSITE" id="PS00036">
    <property type="entry name" value="BZIP_BASIC"/>
    <property type="match status" value="1"/>
</dbReference>
<dbReference type="InterPro" id="IPR006260">
    <property type="entry name" value="TonB/TolA_C"/>
</dbReference>
<reference evidence="8" key="1">
    <citation type="submission" date="2018-06" db="EMBL/GenBank/DDBJ databases">
        <authorList>
            <person name="Zhirakovskaya E."/>
        </authorList>
    </citation>
    <scope>NUCLEOTIDE SEQUENCE</scope>
</reference>
<evidence type="ECO:0000313" key="8">
    <source>
        <dbReference type="EMBL" id="VAW91763.1"/>
    </source>
</evidence>
<protein>
    <recommendedName>
        <fullName evidence="7">BZIP domain-containing protein</fullName>
    </recommendedName>
</protein>
<evidence type="ECO:0000256" key="2">
    <source>
        <dbReference type="ARBA" id="ARBA00022692"/>
    </source>
</evidence>
<dbReference type="EMBL" id="UOFS01000006">
    <property type="protein sequence ID" value="VAW91763.1"/>
    <property type="molecule type" value="Genomic_DNA"/>
</dbReference>
<evidence type="ECO:0000259" key="7">
    <source>
        <dbReference type="PROSITE" id="PS00036"/>
    </source>
</evidence>
<comment type="subcellular location">
    <subcellularLocation>
        <location evidence="1">Membrane</location>
        <topology evidence="1">Single-pass membrane protein</topology>
    </subcellularLocation>
</comment>
<keyword evidence="2 6" id="KW-0812">Transmembrane</keyword>
<dbReference type="GO" id="GO:0016020">
    <property type="term" value="C:membrane"/>
    <property type="evidence" value="ECO:0007669"/>
    <property type="project" value="UniProtKB-SubCell"/>
</dbReference>
<sequence>MIEILKEHPRAVFFAAIFHLIVIVVVGVSVDWTSLSKPTGEKTPVKIVNAVAVDQKLLDKELKKIKQAEASRIKKQKNAERNKKQAIAERKREEKKLKALKEKGKKEKAKQLALKKKRKAELKAEKQKKIKAKKEQQRKATEQRKKAAKLAEQKRRKEQFENELKSKLAKEEQERQAVIAAAKAVKRQNEKGRYIDIIKAKVESQWISTRKVPGKFVELHVKVIPGGGVVSVTVKKTSNDAIFDRDAVNAVENAEPLPIPPHDSELINDFRECNLKIGIPK</sequence>
<keyword evidence="4 6" id="KW-0472">Membrane</keyword>
<dbReference type="GO" id="GO:0003700">
    <property type="term" value="F:DNA-binding transcription factor activity"/>
    <property type="evidence" value="ECO:0007669"/>
    <property type="project" value="InterPro"/>
</dbReference>
<evidence type="ECO:0000256" key="6">
    <source>
        <dbReference type="SAM" id="Phobius"/>
    </source>
</evidence>
<proteinExistence type="predicted"/>
<evidence type="ECO:0000256" key="5">
    <source>
        <dbReference type="SAM" id="MobiDB-lite"/>
    </source>
</evidence>
<feature type="compositionally biased region" description="Basic and acidic residues" evidence="5">
    <location>
        <begin position="121"/>
        <end position="162"/>
    </location>
</feature>
<name>A0A3B0ZUN7_9ZZZZ</name>
<dbReference type="InterPro" id="IPR014161">
    <property type="entry name" value="Tol-Pal_TolA"/>
</dbReference>
<accession>A0A3B0ZUN7</accession>
<dbReference type="GO" id="GO:0043213">
    <property type="term" value="P:bacteriocin transport"/>
    <property type="evidence" value="ECO:0007669"/>
    <property type="project" value="InterPro"/>
</dbReference>
<dbReference type="NCBIfam" id="TIGR02794">
    <property type="entry name" value="tolA_full"/>
    <property type="match status" value="1"/>
</dbReference>
<feature type="region of interest" description="Disordered" evidence="5">
    <location>
        <begin position="98"/>
        <end position="162"/>
    </location>
</feature>
<evidence type="ECO:0000256" key="1">
    <source>
        <dbReference type="ARBA" id="ARBA00004167"/>
    </source>
</evidence>
<dbReference type="SUPFAM" id="SSF74653">
    <property type="entry name" value="TolA/TonB C-terminal domain"/>
    <property type="match status" value="1"/>
</dbReference>
<dbReference type="Pfam" id="PF13103">
    <property type="entry name" value="TonB_2"/>
    <property type="match status" value="1"/>
</dbReference>
<keyword evidence="3 6" id="KW-1133">Transmembrane helix</keyword>
<evidence type="ECO:0000256" key="4">
    <source>
        <dbReference type="ARBA" id="ARBA00023136"/>
    </source>
</evidence>
<organism evidence="8">
    <name type="scientific">hydrothermal vent metagenome</name>
    <dbReference type="NCBI Taxonomy" id="652676"/>
    <lineage>
        <taxon>unclassified sequences</taxon>
        <taxon>metagenomes</taxon>
        <taxon>ecological metagenomes</taxon>
    </lineage>
</organism>
<dbReference type="InterPro" id="IPR004827">
    <property type="entry name" value="bZIP"/>
</dbReference>
<dbReference type="AlphaFoldDB" id="A0A3B0ZUN7"/>
<dbReference type="Gene3D" id="3.30.1150.10">
    <property type="match status" value="1"/>
</dbReference>
<feature type="domain" description="BZIP" evidence="7">
    <location>
        <begin position="77"/>
        <end position="92"/>
    </location>
</feature>
<evidence type="ECO:0000256" key="3">
    <source>
        <dbReference type="ARBA" id="ARBA00022989"/>
    </source>
</evidence>
<feature type="transmembrane region" description="Helical" evidence="6">
    <location>
        <begin position="12"/>
        <end position="32"/>
    </location>
</feature>
<dbReference type="GO" id="GO:0019534">
    <property type="term" value="F:toxin transmembrane transporter activity"/>
    <property type="evidence" value="ECO:0007669"/>
    <property type="project" value="InterPro"/>
</dbReference>